<dbReference type="SUPFAM" id="SSF57889">
    <property type="entry name" value="Cysteine-rich domain"/>
    <property type="match status" value="1"/>
</dbReference>
<dbReference type="SMART" id="SM00252">
    <property type="entry name" value="SH2"/>
    <property type="match status" value="1"/>
</dbReference>
<dbReference type="Gene3D" id="1.10.418.10">
    <property type="entry name" value="Calponin-like domain"/>
    <property type="match status" value="1"/>
</dbReference>
<comment type="caution">
    <text evidence="15">The sequence shown here is derived from an EMBL/GenBank/DDBJ whole genome shotgun (WGS) entry which is preliminary data.</text>
</comment>
<dbReference type="Pfam" id="PF22697">
    <property type="entry name" value="SOS1_NGEF_PH"/>
    <property type="match status" value="1"/>
</dbReference>
<dbReference type="InterPro" id="IPR001452">
    <property type="entry name" value="SH3_domain"/>
</dbReference>
<keyword evidence="5" id="KW-0863">Zinc-finger</keyword>
<dbReference type="PANTHER" id="PTHR45818:SF3">
    <property type="entry name" value="PROTEIN VAV"/>
    <property type="match status" value="1"/>
</dbReference>
<dbReference type="Gene3D" id="2.30.30.40">
    <property type="entry name" value="SH3 Domains"/>
    <property type="match status" value="1"/>
</dbReference>
<dbReference type="SUPFAM" id="SSF50729">
    <property type="entry name" value="PH domain-like"/>
    <property type="match status" value="1"/>
</dbReference>
<evidence type="ECO:0000256" key="8">
    <source>
        <dbReference type="PROSITE-ProRule" id="PRU00191"/>
    </source>
</evidence>
<feature type="domain" description="DH" evidence="12">
    <location>
        <begin position="217"/>
        <end position="410"/>
    </location>
</feature>
<dbReference type="AlphaFoldDB" id="A0A2A2J2J6"/>
<dbReference type="SUPFAM" id="SSF50044">
    <property type="entry name" value="SH3-domain"/>
    <property type="match status" value="2"/>
</dbReference>
<dbReference type="InterPro" id="IPR036872">
    <property type="entry name" value="CH_dom_sf"/>
</dbReference>
<feature type="domain" description="Phorbol-ester/DAG-type" evidence="14">
    <location>
        <begin position="577"/>
        <end position="629"/>
    </location>
</feature>
<evidence type="ECO:0000259" key="11">
    <source>
        <dbReference type="PROSITE" id="PS50002"/>
    </source>
</evidence>
<dbReference type="Gene3D" id="3.30.505.10">
    <property type="entry name" value="SH2 domain"/>
    <property type="match status" value="1"/>
</dbReference>
<gene>
    <name evidence="15" type="ORF">WR25_24935</name>
</gene>
<dbReference type="InterPro" id="IPR046349">
    <property type="entry name" value="C1-like_sf"/>
</dbReference>
<name>A0A2A2J2J6_9BILA</name>
<keyword evidence="1 9" id="KW-0728">SH3 domain</keyword>
<dbReference type="CDD" id="cd20810">
    <property type="entry name" value="C1_VAV"/>
    <property type="match status" value="1"/>
</dbReference>
<dbReference type="PROSITE" id="PS50021">
    <property type="entry name" value="CH"/>
    <property type="match status" value="1"/>
</dbReference>
<dbReference type="InterPro" id="IPR036860">
    <property type="entry name" value="SH2_dom_sf"/>
</dbReference>
<dbReference type="PRINTS" id="PR00401">
    <property type="entry name" value="SH2DOMAIN"/>
</dbReference>
<keyword evidence="7 8" id="KW-0727">SH2 domain</keyword>
<evidence type="ECO:0000256" key="1">
    <source>
        <dbReference type="ARBA" id="ARBA00022443"/>
    </source>
</evidence>
<dbReference type="SUPFAM" id="SSF55550">
    <property type="entry name" value="SH2 domain"/>
    <property type="match status" value="1"/>
</dbReference>
<feature type="domain" description="Calponin-homology (CH)" evidence="13">
    <location>
        <begin position="6"/>
        <end position="125"/>
    </location>
</feature>
<evidence type="ECO:0000259" key="12">
    <source>
        <dbReference type="PROSITE" id="PS50010"/>
    </source>
</evidence>
<dbReference type="PRINTS" id="PR00678">
    <property type="entry name" value="PI3KINASEP85"/>
</dbReference>
<evidence type="ECO:0000259" key="10">
    <source>
        <dbReference type="PROSITE" id="PS50001"/>
    </source>
</evidence>
<dbReference type="GO" id="GO:0008270">
    <property type="term" value="F:zinc ion binding"/>
    <property type="evidence" value="ECO:0007669"/>
    <property type="project" value="UniProtKB-KW"/>
</dbReference>
<keyword evidence="16" id="KW-1185">Reference proteome</keyword>
<dbReference type="GO" id="GO:0005737">
    <property type="term" value="C:cytoplasm"/>
    <property type="evidence" value="ECO:0007669"/>
    <property type="project" value="TreeGrafter"/>
</dbReference>
<dbReference type="Gene3D" id="3.30.60.20">
    <property type="match status" value="1"/>
</dbReference>
<evidence type="ECO:0000256" key="4">
    <source>
        <dbReference type="ARBA" id="ARBA00022723"/>
    </source>
</evidence>
<dbReference type="PROSITE" id="PS00479">
    <property type="entry name" value="ZF_DAG_PE_1"/>
    <property type="match status" value="1"/>
</dbReference>
<evidence type="ECO:0000313" key="16">
    <source>
        <dbReference type="Proteomes" id="UP000218231"/>
    </source>
</evidence>
<dbReference type="Pfam" id="PF00017">
    <property type="entry name" value="SH2"/>
    <property type="match status" value="1"/>
</dbReference>
<evidence type="ECO:0000256" key="3">
    <source>
        <dbReference type="ARBA" id="ARBA00022658"/>
    </source>
</evidence>
<evidence type="ECO:0000256" key="9">
    <source>
        <dbReference type="PROSITE-ProRule" id="PRU00192"/>
    </source>
</evidence>
<evidence type="ECO:0000313" key="15">
    <source>
        <dbReference type="EMBL" id="PAV55837.1"/>
    </source>
</evidence>
<dbReference type="InterPro" id="IPR000219">
    <property type="entry name" value="DH_dom"/>
</dbReference>
<feature type="domain" description="SH2" evidence="10">
    <location>
        <begin position="762"/>
        <end position="852"/>
    </location>
</feature>
<dbReference type="Gene3D" id="1.20.900.10">
    <property type="entry name" value="Dbl homology (DH) domain"/>
    <property type="match status" value="1"/>
</dbReference>
<keyword evidence="2" id="KW-0597">Phosphoprotein</keyword>
<evidence type="ECO:0008006" key="17">
    <source>
        <dbReference type="Google" id="ProtNLM"/>
    </source>
</evidence>
<dbReference type="SMART" id="SM00325">
    <property type="entry name" value="RhoGEF"/>
    <property type="match status" value="1"/>
</dbReference>
<dbReference type="SUPFAM" id="SSF48065">
    <property type="entry name" value="DBL homology domain (DH-domain)"/>
    <property type="match status" value="1"/>
</dbReference>
<dbReference type="PANTHER" id="PTHR45818">
    <property type="entry name" value="PROTEIN VAV"/>
    <property type="match status" value="1"/>
</dbReference>
<dbReference type="GO" id="GO:0035556">
    <property type="term" value="P:intracellular signal transduction"/>
    <property type="evidence" value="ECO:0007669"/>
    <property type="project" value="InterPro"/>
</dbReference>
<dbReference type="InterPro" id="IPR011993">
    <property type="entry name" value="PH-like_dom_sf"/>
</dbReference>
<dbReference type="EMBL" id="LIAE01010745">
    <property type="protein sequence ID" value="PAV55837.1"/>
    <property type="molecule type" value="Genomic_DNA"/>
</dbReference>
<accession>A0A2A2J2J6</accession>
<dbReference type="InterPro" id="IPR002219">
    <property type="entry name" value="PKC_DAG/PE"/>
</dbReference>
<dbReference type="SMART" id="SM00033">
    <property type="entry name" value="CH"/>
    <property type="match status" value="1"/>
</dbReference>
<dbReference type="InterPro" id="IPR035899">
    <property type="entry name" value="DBL_dom_sf"/>
</dbReference>
<dbReference type="PROSITE" id="PS50081">
    <property type="entry name" value="ZF_DAG_PE_2"/>
    <property type="match status" value="1"/>
</dbReference>
<dbReference type="InterPro" id="IPR001715">
    <property type="entry name" value="CH_dom"/>
</dbReference>
<dbReference type="CDD" id="cd00160">
    <property type="entry name" value="RhoGEF"/>
    <property type="match status" value="1"/>
</dbReference>
<dbReference type="InterPro" id="IPR000980">
    <property type="entry name" value="SH2"/>
</dbReference>
<evidence type="ECO:0000256" key="6">
    <source>
        <dbReference type="ARBA" id="ARBA00022833"/>
    </source>
</evidence>
<dbReference type="PROSITE" id="PS50002">
    <property type="entry name" value="SH3"/>
    <property type="match status" value="2"/>
</dbReference>
<dbReference type="STRING" id="2018661.A0A2A2J2J6"/>
<dbReference type="Gene3D" id="2.30.29.30">
    <property type="entry name" value="Pleckstrin-homology domain (PH domain)/Phosphotyrosine-binding domain (PTB)"/>
    <property type="match status" value="1"/>
</dbReference>
<proteinExistence type="predicted"/>
<dbReference type="SMART" id="SM00326">
    <property type="entry name" value="SH3"/>
    <property type="match status" value="2"/>
</dbReference>
<reference evidence="15 16" key="1">
    <citation type="journal article" date="2017" name="Curr. Biol.">
        <title>Genome architecture and evolution of a unichromosomal asexual nematode.</title>
        <authorList>
            <person name="Fradin H."/>
            <person name="Zegar C."/>
            <person name="Gutwein M."/>
            <person name="Lucas J."/>
            <person name="Kovtun M."/>
            <person name="Corcoran D."/>
            <person name="Baugh L.R."/>
            <person name="Kiontke K."/>
            <person name="Gunsalus K."/>
            <person name="Fitch D.H."/>
            <person name="Piano F."/>
        </authorList>
    </citation>
    <scope>NUCLEOTIDE SEQUENCE [LARGE SCALE GENOMIC DNA]</scope>
    <source>
        <strain evidence="15">PF1309</strain>
    </source>
</reference>
<dbReference type="CDD" id="cd00174">
    <property type="entry name" value="SH3"/>
    <property type="match status" value="1"/>
</dbReference>
<dbReference type="PROSITE" id="PS50001">
    <property type="entry name" value="SH2"/>
    <property type="match status" value="1"/>
</dbReference>
<organism evidence="15 16">
    <name type="scientific">Diploscapter pachys</name>
    <dbReference type="NCBI Taxonomy" id="2018661"/>
    <lineage>
        <taxon>Eukaryota</taxon>
        <taxon>Metazoa</taxon>
        <taxon>Ecdysozoa</taxon>
        <taxon>Nematoda</taxon>
        <taxon>Chromadorea</taxon>
        <taxon>Rhabditida</taxon>
        <taxon>Rhabditina</taxon>
        <taxon>Rhabditomorpha</taxon>
        <taxon>Rhabditoidea</taxon>
        <taxon>Rhabditidae</taxon>
        <taxon>Diploscapter</taxon>
    </lineage>
</organism>
<evidence type="ECO:0000256" key="7">
    <source>
        <dbReference type="ARBA" id="ARBA00022999"/>
    </source>
</evidence>
<dbReference type="PROSITE" id="PS50010">
    <property type="entry name" value="DH_2"/>
    <property type="match status" value="1"/>
</dbReference>
<dbReference type="OrthoDB" id="5340910at2759"/>
<protein>
    <recommendedName>
        <fullName evidence="17">Protein vav</fullName>
    </recommendedName>
</protein>
<dbReference type="InterPro" id="IPR001331">
    <property type="entry name" value="GDS_CDC24_CS"/>
</dbReference>
<dbReference type="InterPro" id="IPR055251">
    <property type="entry name" value="SOS1_NGEF_PH"/>
</dbReference>
<dbReference type="GO" id="GO:0016477">
    <property type="term" value="P:cell migration"/>
    <property type="evidence" value="ECO:0007669"/>
    <property type="project" value="TreeGrafter"/>
</dbReference>
<feature type="domain" description="SH3" evidence="11">
    <location>
        <begin position="652"/>
        <end position="714"/>
    </location>
</feature>
<evidence type="ECO:0000259" key="14">
    <source>
        <dbReference type="PROSITE" id="PS50081"/>
    </source>
</evidence>
<dbReference type="Pfam" id="PF07653">
    <property type="entry name" value="SH3_2"/>
    <property type="match status" value="1"/>
</dbReference>
<evidence type="ECO:0000256" key="2">
    <source>
        <dbReference type="ARBA" id="ARBA00022553"/>
    </source>
</evidence>
<feature type="domain" description="SH3" evidence="11">
    <location>
        <begin position="857"/>
        <end position="918"/>
    </location>
</feature>
<dbReference type="SUPFAM" id="SSF47576">
    <property type="entry name" value="Calponin-homology domain, CH-domain"/>
    <property type="match status" value="1"/>
</dbReference>
<evidence type="ECO:0000259" key="13">
    <source>
        <dbReference type="PROSITE" id="PS50021"/>
    </source>
</evidence>
<sequence length="918" mass="106173">MTSDSEELWRSCVRWLLDLGVIDRSHLPANELKVKQFASILRDGVLLCKTAEMLCSGCIPTPPEIQKNTQLLSQFISSKNIVLFLNACRNTFNIPEEFLFEPLDLYHYNDFVKVLQTLSILSHTNYSKCRDIQPFPEKVLNETALPCCPLRANVVEEEIYRNLNEEVEDVEGVDQAIYGDINKKEAETHIIYEHLVNRRDSQRKERDEWYKFVPTTKREYSIKELLDTETNYVDKALQMIMSRLYSPLRLHLKEDDHKAIFINISELYELHQKFHNDLRQSILRTLGLNESSNGRPISMSRNIGEIFLMYKDKFVAYGPYCTKLDESRERILQLEKSDSNAKARILECTSANDNQFKLQDLLCLPMQRILKYSLLLQELLKHTPIESPDRKSLDLAKEAMDDINSYINEMKRDHEMMQFIDEVEKSISDLTMPTNVKLSDYGRLNLDGEVKLLETYSSHSGKMKQRYVFIFDKVIIICQANRNNTYKYKNAHILCEFSISQDSPIPVGGTITKKLLAGNHQHILHFHRAKAPNEKDRDPVTQIAMAFKSEPQKQRWMQQFELSKSNVNPIEAVRMSGHNLHYMSFSPHEPLHCHVCHKLFKGLFFQGYECLNCHKLLHRQCLALEKCNARKSILSNGHSFNRPKSSPLLNFSKGDMVIALRTVTPSTIQHLPFDKDDVILVEEPLADSTFIGALSTNSSRTGIVSMDCVKKLRQNSICNPSSNIERKESTVLPRRPNRESGILSNQQSFQEYVNTEIGSQSWFMGQMKRSDAESKLKGTPNGTFLVRYSPNRGTYAISISYQDEVKHMAIEQNDGKQFYLDDGYNFNSIVELINYYRVHNLIEIFNTLNTTLKSAYRDCKIYKVIHDFEGSEAKFLTIRKGDLVTLVDTIGEERGWWKIMLNNKVGFAPLSYMEPLED</sequence>
<keyword evidence="4" id="KW-0479">Metal-binding</keyword>
<dbReference type="Pfam" id="PF00307">
    <property type="entry name" value="CH"/>
    <property type="match status" value="1"/>
</dbReference>
<dbReference type="Proteomes" id="UP000218231">
    <property type="component" value="Unassembled WGS sequence"/>
</dbReference>
<dbReference type="InterPro" id="IPR036028">
    <property type="entry name" value="SH3-like_dom_sf"/>
</dbReference>
<keyword evidence="3" id="KW-0344">Guanine-nucleotide releasing factor</keyword>
<keyword evidence="6" id="KW-0862">Zinc</keyword>
<dbReference type="Pfam" id="PF00621">
    <property type="entry name" value="RhoGEF"/>
    <property type="match status" value="1"/>
</dbReference>
<dbReference type="PROSITE" id="PS00741">
    <property type="entry name" value="DH_1"/>
    <property type="match status" value="1"/>
</dbReference>
<evidence type="ECO:0000256" key="5">
    <source>
        <dbReference type="ARBA" id="ARBA00022771"/>
    </source>
</evidence>
<dbReference type="GO" id="GO:0005085">
    <property type="term" value="F:guanyl-nucleotide exchange factor activity"/>
    <property type="evidence" value="ECO:0007669"/>
    <property type="project" value="UniProtKB-KW"/>
</dbReference>